<keyword evidence="2" id="KW-0732">Signal</keyword>
<dbReference type="EMBL" id="JAGEUA010000004">
    <property type="protein sequence ID" value="KAL0984333.1"/>
    <property type="molecule type" value="Genomic_DNA"/>
</dbReference>
<feature type="transmembrane region" description="Helical" evidence="1">
    <location>
        <begin position="109"/>
        <end position="132"/>
    </location>
</feature>
<dbReference type="Proteomes" id="UP001557470">
    <property type="component" value="Unassembled WGS sequence"/>
</dbReference>
<keyword evidence="1" id="KW-0812">Transmembrane</keyword>
<sequence length="151" mass="16641">MKPILFLLVLCHLSLSLEGIDCGSGYLDGRGECSEIVSVINSNSSSPHQPVSQNATYLESNNENLTCEEIMGAQSIKGCKSLMPKFILENSFYMIIETQGMKDNQQVSWLLWVGGSLALAFVVLSLLLAVWCRYISKRSNWKGPTTTTTSL</sequence>
<gene>
    <name evidence="3" type="ORF">UPYG_G00140120</name>
</gene>
<evidence type="ECO:0000256" key="1">
    <source>
        <dbReference type="SAM" id="Phobius"/>
    </source>
</evidence>
<protein>
    <submittedName>
        <fullName evidence="3">Uncharacterized protein</fullName>
    </submittedName>
</protein>
<proteinExistence type="predicted"/>
<evidence type="ECO:0000313" key="3">
    <source>
        <dbReference type="EMBL" id="KAL0984333.1"/>
    </source>
</evidence>
<keyword evidence="1" id="KW-1133">Transmembrane helix</keyword>
<dbReference type="AlphaFoldDB" id="A0ABD0WVD3"/>
<keyword evidence="4" id="KW-1185">Reference proteome</keyword>
<evidence type="ECO:0000256" key="2">
    <source>
        <dbReference type="SAM" id="SignalP"/>
    </source>
</evidence>
<comment type="caution">
    <text evidence="3">The sequence shown here is derived from an EMBL/GenBank/DDBJ whole genome shotgun (WGS) entry which is preliminary data.</text>
</comment>
<name>A0ABD0WVD3_UMBPY</name>
<feature type="chain" id="PRO_5044775563" evidence="2">
    <location>
        <begin position="20"/>
        <end position="151"/>
    </location>
</feature>
<accession>A0ABD0WVD3</accession>
<organism evidence="3 4">
    <name type="scientific">Umbra pygmaea</name>
    <name type="common">Eastern mudminnow</name>
    <dbReference type="NCBI Taxonomy" id="75934"/>
    <lineage>
        <taxon>Eukaryota</taxon>
        <taxon>Metazoa</taxon>
        <taxon>Chordata</taxon>
        <taxon>Craniata</taxon>
        <taxon>Vertebrata</taxon>
        <taxon>Euteleostomi</taxon>
        <taxon>Actinopterygii</taxon>
        <taxon>Neopterygii</taxon>
        <taxon>Teleostei</taxon>
        <taxon>Protacanthopterygii</taxon>
        <taxon>Esociformes</taxon>
        <taxon>Umbridae</taxon>
        <taxon>Umbra</taxon>
    </lineage>
</organism>
<feature type="signal peptide" evidence="2">
    <location>
        <begin position="1"/>
        <end position="19"/>
    </location>
</feature>
<evidence type="ECO:0000313" key="4">
    <source>
        <dbReference type="Proteomes" id="UP001557470"/>
    </source>
</evidence>
<reference evidence="3 4" key="1">
    <citation type="submission" date="2024-06" db="EMBL/GenBank/DDBJ databases">
        <authorList>
            <person name="Pan Q."/>
            <person name="Wen M."/>
            <person name="Jouanno E."/>
            <person name="Zahm M."/>
            <person name="Klopp C."/>
            <person name="Cabau C."/>
            <person name="Louis A."/>
            <person name="Berthelot C."/>
            <person name="Parey E."/>
            <person name="Roest Crollius H."/>
            <person name="Montfort J."/>
            <person name="Robinson-Rechavi M."/>
            <person name="Bouchez O."/>
            <person name="Lampietro C."/>
            <person name="Lopez Roques C."/>
            <person name="Donnadieu C."/>
            <person name="Postlethwait J."/>
            <person name="Bobe J."/>
            <person name="Verreycken H."/>
            <person name="Guiguen Y."/>
        </authorList>
    </citation>
    <scope>NUCLEOTIDE SEQUENCE [LARGE SCALE GENOMIC DNA]</scope>
    <source>
        <strain evidence="3">Up_M1</strain>
        <tissue evidence="3">Testis</tissue>
    </source>
</reference>
<keyword evidence="1" id="KW-0472">Membrane</keyword>